<reference evidence="6 7" key="1">
    <citation type="submission" date="2018-09" db="EMBL/GenBank/DDBJ databases">
        <authorList>
            <person name="Tagini F."/>
        </authorList>
    </citation>
    <scope>NUCLEOTIDE SEQUENCE [LARGE SCALE GENOMIC DNA]</scope>
    <source>
        <strain evidence="6 7">MK142</strain>
    </source>
</reference>
<protein>
    <submittedName>
        <fullName evidence="6">Uncharacterized protein</fullName>
    </submittedName>
</protein>
<gene>
    <name evidence="6" type="ORF">LAUMK142_02238</name>
</gene>
<organism evidence="6 7">
    <name type="scientific">Mycobacterium pseudokansasii</name>
    <dbReference type="NCBI Taxonomy" id="2341080"/>
    <lineage>
        <taxon>Bacteria</taxon>
        <taxon>Bacillati</taxon>
        <taxon>Actinomycetota</taxon>
        <taxon>Actinomycetes</taxon>
        <taxon>Mycobacteriales</taxon>
        <taxon>Mycobacteriaceae</taxon>
        <taxon>Mycobacterium</taxon>
    </lineage>
</organism>
<feature type="transmembrane region" description="Helical" evidence="5">
    <location>
        <begin position="25"/>
        <end position="44"/>
    </location>
</feature>
<evidence type="ECO:0000313" key="6">
    <source>
        <dbReference type="EMBL" id="VBA49895.1"/>
    </source>
</evidence>
<evidence type="ECO:0000256" key="3">
    <source>
        <dbReference type="ARBA" id="ARBA00022989"/>
    </source>
</evidence>
<evidence type="ECO:0000313" key="7">
    <source>
        <dbReference type="Proteomes" id="UP000268285"/>
    </source>
</evidence>
<dbReference type="AlphaFoldDB" id="A0A498QQA7"/>
<evidence type="ECO:0000256" key="4">
    <source>
        <dbReference type="ARBA" id="ARBA00023136"/>
    </source>
</evidence>
<evidence type="ECO:0000256" key="1">
    <source>
        <dbReference type="ARBA" id="ARBA00004141"/>
    </source>
</evidence>
<dbReference type="Pfam" id="PF07681">
    <property type="entry name" value="DoxX"/>
    <property type="match status" value="1"/>
</dbReference>
<dbReference type="EMBL" id="UPHU01000001">
    <property type="protein sequence ID" value="VBA49895.1"/>
    <property type="molecule type" value="Genomic_DNA"/>
</dbReference>
<keyword evidence="3 5" id="KW-1133">Transmembrane helix</keyword>
<feature type="transmembrane region" description="Helical" evidence="5">
    <location>
        <begin position="76"/>
        <end position="94"/>
    </location>
</feature>
<feature type="transmembrane region" description="Helical" evidence="5">
    <location>
        <begin position="101"/>
        <end position="120"/>
    </location>
</feature>
<comment type="subcellular location">
    <subcellularLocation>
        <location evidence="1">Membrane</location>
        <topology evidence="1">Multi-pass membrane protein</topology>
    </subcellularLocation>
</comment>
<evidence type="ECO:0000256" key="5">
    <source>
        <dbReference type="SAM" id="Phobius"/>
    </source>
</evidence>
<name>A0A498QQA7_9MYCO</name>
<proteinExistence type="predicted"/>
<keyword evidence="2 5" id="KW-0812">Transmembrane</keyword>
<dbReference type="RefSeq" id="WP_036403550.1">
    <property type="nucleotide sequence ID" value="NZ_JAIENV010000177.1"/>
</dbReference>
<sequence>MSTRQATQPGAAAPAFADQLKDPAYSAYLLLRTVFTVAPVVFGLDKFFNLLTHPHHWSMYLAGWIDNLVPGTADQYMYLVGVIEIAAGVLVALVPRFGAWVVAAWLAGIILDLVTGPGFYDVALRDFGLLAGAVALARLAEGAHRGSIGRR</sequence>
<accession>A0A498QQA7</accession>
<dbReference type="Proteomes" id="UP000268285">
    <property type="component" value="Unassembled WGS sequence"/>
</dbReference>
<keyword evidence="7" id="KW-1185">Reference proteome</keyword>
<keyword evidence="4 5" id="KW-0472">Membrane</keyword>
<evidence type="ECO:0000256" key="2">
    <source>
        <dbReference type="ARBA" id="ARBA00022692"/>
    </source>
</evidence>
<dbReference type="OrthoDB" id="119681at2"/>
<dbReference type="InterPro" id="IPR032808">
    <property type="entry name" value="DoxX"/>
</dbReference>